<feature type="compositionally biased region" description="Acidic residues" evidence="1">
    <location>
        <begin position="121"/>
        <end position="139"/>
    </location>
</feature>
<feature type="region of interest" description="Disordered" evidence="1">
    <location>
        <begin position="110"/>
        <end position="139"/>
    </location>
</feature>
<sequence length="139" mass="15772">MCFRLSSPKQLASSFRASQALRISHGRSTYSVDSQEREKKLSRRLISLRILLFTSPFQTETRSDNKSVLKEPQHQEAPGLRSRHRRNLIFSALIFSILIFEPTCCANESENFQHEPFQDDSSSDSEGDSSSDSSDDEGL</sequence>
<evidence type="ECO:0000313" key="2">
    <source>
        <dbReference type="EMBL" id="JAC64809.1"/>
    </source>
</evidence>
<dbReference type="EMBL" id="GBEZ01021989">
    <property type="protein sequence ID" value="JAC64809.1"/>
    <property type="molecule type" value="Transcribed_RNA"/>
</dbReference>
<feature type="region of interest" description="Disordered" evidence="1">
    <location>
        <begin position="59"/>
        <end position="81"/>
    </location>
</feature>
<reference evidence="2" key="1">
    <citation type="submission" date="2014-05" db="EMBL/GenBank/DDBJ databases">
        <title>The transcriptome of the halophilic microalga Tetraselmis sp. GSL018 isolated from the Great Salt Lake, Utah.</title>
        <authorList>
            <person name="Jinkerson R.E."/>
            <person name="D'Adamo S."/>
            <person name="Posewitz M.C."/>
        </authorList>
    </citation>
    <scope>NUCLEOTIDE SEQUENCE</scope>
    <source>
        <strain evidence="2">GSL018</strain>
    </source>
</reference>
<gene>
    <name evidence="2" type="ORF">TSPGSL018_17481</name>
</gene>
<organism evidence="2">
    <name type="scientific">Tetraselmis sp. GSL018</name>
    <dbReference type="NCBI Taxonomy" id="582737"/>
    <lineage>
        <taxon>Eukaryota</taxon>
        <taxon>Viridiplantae</taxon>
        <taxon>Chlorophyta</taxon>
        <taxon>core chlorophytes</taxon>
        <taxon>Chlorodendrophyceae</taxon>
        <taxon>Chlorodendrales</taxon>
        <taxon>Chlorodendraceae</taxon>
        <taxon>Tetraselmis</taxon>
    </lineage>
</organism>
<dbReference type="AlphaFoldDB" id="A0A061R236"/>
<accession>A0A061R236</accession>
<feature type="compositionally biased region" description="Basic and acidic residues" evidence="1">
    <location>
        <begin position="61"/>
        <end position="74"/>
    </location>
</feature>
<evidence type="ECO:0000256" key="1">
    <source>
        <dbReference type="SAM" id="MobiDB-lite"/>
    </source>
</evidence>
<name>A0A061R236_9CHLO</name>
<protein>
    <submittedName>
        <fullName evidence="2">Uncharacterized protein</fullName>
    </submittedName>
</protein>
<proteinExistence type="predicted"/>